<dbReference type="Proteomes" id="UP001256588">
    <property type="component" value="Unassembled WGS sequence"/>
</dbReference>
<evidence type="ECO:0000313" key="2">
    <source>
        <dbReference type="Proteomes" id="UP001256588"/>
    </source>
</evidence>
<keyword evidence="2" id="KW-1185">Reference proteome</keyword>
<dbReference type="InterPro" id="IPR008727">
    <property type="entry name" value="PAAR_motif"/>
</dbReference>
<dbReference type="Gene3D" id="2.60.200.60">
    <property type="match status" value="1"/>
</dbReference>
<dbReference type="Pfam" id="PF05488">
    <property type="entry name" value="PAAR_motif"/>
    <property type="match status" value="1"/>
</dbReference>
<accession>A0ABU1XV41</accession>
<protein>
    <submittedName>
        <fullName evidence="1">Zn-binding protein involved in type VI secretion</fullName>
    </submittedName>
</protein>
<name>A0ABU1XV41_9GAMM</name>
<sequence>MDGLIHFKDQKLMSRPLIVLGDSIDHGGTVVGGTPTTDVAGKPVARVGDPVTCSKHGATTIATGDPTLMVDGRAVARHGDRTACGATLLSSQSSTVD</sequence>
<dbReference type="CDD" id="cd14744">
    <property type="entry name" value="PAAR_CT_2"/>
    <property type="match status" value="1"/>
</dbReference>
<dbReference type="RefSeq" id="WP_310233820.1">
    <property type="nucleotide sequence ID" value="NZ_JAVDWO010000004.1"/>
</dbReference>
<gene>
    <name evidence="1" type="ORF">J2W68_001336</name>
</gene>
<organism evidence="1 2">
    <name type="scientific">Luteimonas terrae</name>
    <dbReference type="NCBI Taxonomy" id="1530191"/>
    <lineage>
        <taxon>Bacteria</taxon>
        <taxon>Pseudomonadati</taxon>
        <taxon>Pseudomonadota</taxon>
        <taxon>Gammaproteobacteria</taxon>
        <taxon>Lysobacterales</taxon>
        <taxon>Lysobacteraceae</taxon>
        <taxon>Luteimonas</taxon>
    </lineage>
</organism>
<proteinExistence type="predicted"/>
<dbReference type="EMBL" id="JAVDWO010000004">
    <property type="protein sequence ID" value="MDR7192622.1"/>
    <property type="molecule type" value="Genomic_DNA"/>
</dbReference>
<comment type="caution">
    <text evidence="1">The sequence shown here is derived from an EMBL/GenBank/DDBJ whole genome shotgun (WGS) entry which is preliminary data.</text>
</comment>
<evidence type="ECO:0000313" key="1">
    <source>
        <dbReference type="EMBL" id="MDR7192622.1"/>
    </source>
</evidence>
<reference evidence="1 2" key="1">
    <citation type="submission" date="2023-07" db="EMBL/GenBank/DDBJ databases">
        <title>Sorghum-associated microbial communities from plants grown in Nebraska, USA.</title>
        <authorList>
            <person name="Schachtman D."/>
        </authorList>
    </citation>
    <scope>NUCLEOTIDE SEQUENCE [LARGE SCALE GENOMIC DNA]</scope>
    <source>
        <strain evidence="1 2">4099</strain>
    </source>
</reference>